<gene>
    <name evidence="1" type="ORF">SCUD_LOCUS17744</name>
</gene>
<evidence type="ECO:0000313" key="1">
    <source>
        <dbReference type="EMBL" id="VDP64171.1"/>
    </source>
</evidence>
<sequence length="81" mass="9073">MDIPISICEHNNSCTFRIQALILSLASLYACKRTTSIRQFNSSIFACCVAVFWLFNSTCNSASFFANEALLARREVAEVKD</sequence>
<organism evidence="3">
    <name type="scientific">Schistosoma curassoni</name>
    <dbReference type="NCBI Taxonomy" id="6186"/>
    <lineage>
        <taxon>Eukaryota</taxon>
        <taxon>Metazoa</taxon>
        <taxon>Spiralia</taxon>
        <taxon>Lophotrochozoa</taxon>
        <taxon>Platyhelminthes</taxon>
        <taxon>Trematoda</taxon>
        <taxon>Digenea</taxon>
        <taxon>Strigeidida</taxon>
        <taxon>Schistosomatoidea</taxon>
        <taxon>Schistosomatidae</taxon>
        <taxon>Schistosoma</taxon>
    </lineage>
</organism>
<dbReference type="EMBL" id="UZAK01040157">
    <property type="protein sequence ID" value="VDP64171.1"/>
    <property type="molecule type" value="Genomic_DNA"/>
</dbReference>
<accession>A0A183KRQ8</accession>
<evidence type="ECO:0000313" key="2">
    <source>
        <dbReference type="Proteomes" id="UP000279833"/>
    </source>
</evidence>
<dbReference type="WBParaSite" id="SCUD_0001774701-mRNA-1">
    <property type="protein sequence ID" value="SCUD_0001774701-mRNA-1"/>
    <property type="gene ID" value="SCUD_0001774701"/>
</dbReference>
<reference evidence="3" key="1">
    <citation type="submission" date="2016-06" db="UniProtKB">
        <authorList>
            <consortium name="WormBaseParasite"/>
        </authorList>
    </citation>
    <scope>IDENTIFICATION</scope>
</reference>
<dbReference type="AlphaFoldDB" id="A0A183KRQ8"/>
<name>A0A183KRQ8_9TREM</name>
<reference evidence="1 2" key="2">
    <citation type="submission" date="2018-11" db="EMBL/GenBank/DDBJ databases">
        <authorList>
            <consortium name="Pathogen Informatics"/>
        </authorList>
    </citation>
    <scope>NUCLEOTIDE SEQUENCE [LARGE SCALE GENOMIC DNA]</scope>
    <source>
        <strain evidence="1">Dakar</strain>
        <strain evidence="2">Dakar, Senegal</strain>
    </source>
</reference>
<proteinExistence type="predicted"/>
<keyword evidence="2" id="KW-1185">Reference proteome</keyword>
<evidence type="ECO:0000313" key="3">
    <source>
        <dbReference type="WBParaSite" id="SCUD_0001774701-mRNA-1"/>
    </source>
</evidence>
<protein>
    <submittedName>
        <fullName evidence="3">Secreted protein</fullName>
    </submittedName>
</protein>
<dbReference type="Proteomes" id="UP000279833">
    <property type="component" value="Unassembled WGS sequence"/>
</dbReference>